<dbReference type="PANTHER" id="PTHR40940">
    <property type="entry name" value="PROTEIN BATD-RELATED"/>
    <property type="match status" value="1"/>
</dbReference>
<evidence type="ECO:0000313" key="4">
    <source>
        <dbReference type="EMBL" id="GAA5506862.1"/>
    </source>
</evidence>
<dbReference type="RefSeq" id="WP_345683769.1">
    <property type="nucleotide sequence ID" value="NZ_BAABRO010000004.1"/>
</dbReference>
<keyword evidence="1" id="KW-0802">TPR repeat</keyword>
<evidence type="ECO:0000313" key="5">
    <source>
        <dbReference type="Proteomes" id="UP001416858"/>
    </source>
</evidence>
<accession>A0ABP9VNU7</accession>
<organism evidence="4 5">
    <name type="scientific">Novipirellula caenicola</name>
    <dbReference type="NCBI Taxonomy" id="1536901"/>
    <lineage>
        <taxon>Bacteria</taxon>
        <taxon>Pseudomonadati</taxon>
        <taxon>Planctomycetota</taxon>
        <taxon>Planctomycetia</taxon>
        <taxon>Pirellulales</taxon>
        <taxon>Pirellulaceae</taxon>
        <taxon>Novipirellula</taxon>
    </lineage>
</organism>
<keyword evidence="2" id="KW-0812">Transmembrane</keyword>
<sequence length="925" mass="101554">MKNVTPLLLIGLSLAFVLLCSGNATAGDVRIGISAQETYVGYPVTLQIEFSNVAKHEAPELPEVDGLKIESTGAPSQSTQVFRINGRRSIIESFTYSYAITPERAGEFVIPPLTVSYDGRKQLTESVRFSATKSEVGDLAFVEITGDRPSVYVGEPIQLTLRIWIKPYQNEDFRVTLSEGDMWRLISRQTDWGPFTDRMNELADNNQRPGGERVQRESDDGTTSTYYLYEIDAEIYPQHAGSIDGSNCRIVIRYPTELKRSRSPLDDFFGDQSPFSGSGFFDDALSSFGPRLSISSVRPVIVDANVSPIEIKPIPNQGRPANYRGAVGEYEIYTQATPTTVNAGDPITLNIAIRGDGPMDRVQPPLLNEQQTLTKKFKVADESLAGFVDGNQKLFTTTIRPLSESVSEIPAIEFSFFDPRKEKFVTVQSKPIPVEVSAAETLSFDKIVANPDLPRDDAERSDNDPVAMVPAIYPADDLLDSQSTRTTWNPLVLTAIALPPFAFAFSLLFARRGVVASGVRSLMPLKHFENACAAATSPRELSLAMREFLASYWKLDQASEMVVVGQLRRNGNRELAVRLESWFDRCRRAEHGVLFSELATEDPRSLPNLKREASQIAEACVDRKANRAAKTMQAQAGRSSTVLRSLIGIAVVSCGLTQSASAEDAPSSGAVSMTRQQQHAVLSEADGLYHRAAEAITSDPEQANANFAAAAAKYQIVVDSGVQNAKLFYNLGNSYRMSGSKGMAVASYRQAILLAPDNPVFAAALRQTLHEINSANATSETSFDARSITRQSVTILFSHVPRSWVLWSGIAVWAVAWLMLVQRGFPQLWFGDHRIGRAWPVGLILCSLVLAGSVAAHDWTLRNPQAATVVVAKANMHLSDDATSPEVGRPLAEASEVIVSKRRGDWVKVTSMDQRSGWLRSDEIR</sequence>
<dbReference type="Pfam" id="PF13584">
    <property type="entry name" value="BatD"/>
    <property type="match status" value="2"/>
</dbReference>
<keyword evidence="3" id="KW-0732">Signal</keyword>
<feature type="signal peptide" evidence="3">
    <location>
        <begin position="1"/>
        <end position="26"/>
    </location>
</feature>
<dbReference type="SMART" id="SM00028">
    <property type="entry name" value="TPR"/>
    <property type="match status" value="1"/>
</dbReference>
<evidence type="ECO:0000256" key="2">
    <source>
        <dbReference type="SAM" id="Phobius"/>
    </source>
</evidence>
<comment type="caution">
    <text evidence="4">The sequence shown here is derived from an EMBL/GenBank/DDBJ whole genome shotgun (WGS) entry which is preliminary data.</text>
</comment>
<keyword evidence="2" id="KW-0472">Membrane</keyword>
<dbReference type="InterPro" id="IPR011990">
    <property type="entry name" value="TPR-like_helical_dom_sf"/>
</dbReference>
<dbReference type="SUPFAM" id="SSF48452">
    <property type="entry name" value="TPR-like"/>
    <property type="match status" value="1"/>
</dbReference>
<dbReference type="EMBL" id="BAABRO010000004">
    <property type="protein sequence ID" value="GAA5506862.1"/>
    <property type="molecule type" value="Genomic_DNA"/>
</dbReference>
<reference evidence="4 5" key="1">
    <citation type="submission" date="2024-02" db="EMBL/GenBank/DDBJ databases">
        <title>Rhodopirellula caenicola NBRC 110016.</title>
        <authorList>
            <person name="Ichikawa N."/>
            <person name="Katano-Makiyama Y."/>
            <person name="Hidaka K."/>
        </authorList>
    </citation>
    <scope>NUCLEOTIDE SEQUENCE [LARGE SCALE GENOMIC DNA]</scope>
    <source>
        <strain evidence="4 5">NBRC 110016</strain>
    </source>
</reference>
<keyword evidence="2" id="KW-1133">Transmembrane helix</keyword>
<dbReference type="PANTHER" id="PTHR40940:SF2">
    <property type="entry name" value="BATD"/>
    <property type="match status" value="1"/>
</dbReference>
<feature type="transmembrane region" description="Helical" evidence="2">
    <location>
        <begin position="488"/>
        <end position="510"/>
    </location>
</feature>
<proteinExistence type="predicted"/>
<feature type="transmembrane region" description="Helical" evidence="2">
    <location>
        <begin position="804"/>
        <end position="825"/>
    </location>
</feature>
<dbReference type="InterPro" id="IPR019734">
    <property type="entry name" value="TPR_rpt"/>
</dbReference>
<feature type="transmembrane region" description="Helical" evidence="2">
    <location>
        <begin position="837"/>
        <end position="856"/>
    </location>
</feature>
<keyword evidence="5" id="KW-1185">Reference proteome</keyword>
<gene>
    <name evidence="4" type="ORF">Rcae01_02315</name>
</gene>
<dbReference type="PROSITE" id="PS50005">
    <property type="entry name" value="TPR"/>
    <property type="match status" value="1"/>
</dbReference>
<dbReference type="Gene3D" id="1.25.40.10">
    <property type="entry name" value="Tetratricopeptide repeat domain"/>
    <property type="match status" value="1"/>
</dbReference>
<feature type="repeat" description="TPR" evidence="1">
    <location>
        <begin position="725"/>
        <end position="758"/>
    </location>
</feature>
<protein>
    <recommendedName>
        <fullName evidence="6">Tetratricopeptide repeat protein</fullName>
    </recommendedName>
</protein>
<feature type="chain" id="PRO_5045786532" description="Tetratricopeptide repeat protein" evidence="3">
    <location>
        <begin position="27"/>
        <end position="925"/>
    </location>
</feature>
<evidence type="ECO:0008006" key="6">
    <source>
        <dbReference type="Google" id="ProtNLM"/>
    </source>
</evidence>
<dbReference type="Proteomes" id="UP001416858">
    <property type="component" value="Unassembled WGS sequence"/>
</dbReference>
<evidence type="ECO:0000256" key="1">
    <source>
        <dbReference type="PROSITE-ProRule" id="PRU00339"/>
    </source>
</evidence>
<evidence type="ECO:0000256" key="3">
    <source>
        <dbReference type="SAM" id="SignalP"/>
    </source>
</evidence>
<dbReference type="InterPro" id="IPR025738">
    <property type="entry name" value="BatD"/>
</dbReference>
<name>A0ABP9VNU7_9BACT</name>